<name>A0A835YP75_9STRA</name>
<protein>
    <submittedName>
        <fullName evidence="2">Uncharacterized protein</fullName>
    </submittedName>
</protein>
<feature type="region of interest" description="Disordered" evidence="1">
    <location>
        <begin position="114"/>
        <end position="149"/>
    </location>
</feature>
<reference evidence="2" key="1">
    <citation type="submission" date="2021-02" db="EMBL/GenBank/DDBJ databases">
        <title>First Annotated Genome of the Yellow-green Alga Tribonema minus.</title>
        <authorList>
            <person name="Mahan K.M."/>
        </authorList>
    </citation>
    <scope>NUCLEOTIDE SEQUENCE</scope>
    <source>
        <strain evidence="2">UTEX B ZZ1240</strain>
    </source>
</reference>
<comment type="caution">
    <text evidence="2">The sequence shown here is derived from an EMBL/GenBank/DDBJ whole genome shotgun (WGS) entry which is preliminary data.</text>
</comment>
<feature type="region of interest" description="Disordered" evidence="1">
    <location>
        <begin position="1"/>
        <end position="42"/>
    </location>
</feature>
<gene>
    <name evidence="2" type="ORF">JKP88DRAFT_248231</name>
</gene>
<dbReference type="Proteomes" id="UP000664859">
    <property type="component" value="Unassembled WGS sequence"/>
</dbReference>
<dbReference type="AlphaFoldDB" id="A0A835YP75"/>
<evidence type="ECO:0000313" key="3">
    <source>
        <dbReference type="Proteomes" id="UP000664859"/>
    </source>
</evidence>
<evidence type="ECO:0000256" key="1">
    <source>
        <dbReference type="SAM" id="MobiDB-lite"/>
    </source>
</evidence>
<feature type="compositionally biased region" description="Basic residues" evidence="1">
    <location>
        <begin position="133"/>
        <end position="149"/>
    </location>
</feature>
<keyword evidence="3" id="KW-1185">Reference proteome</keyword>
<sequence>MSQESAPLSAAPRSYGALELGGEPEIREHEHVRGSSGDRGSGGGWESVNLWECLCQACAEHPPFSGAPYSAVNNRLYACVTDTAADPAAAWGCFSSIAQKQLHRRDVTLIACPPPRCAPPPRPPPLPPDRQRHGLRQQQQRRRRRRRRRARGLVGVVLEAPHVALVAVAPLRRAAHRPPALAQLHRLTRGGLVRARTVRTRTAWLRDSHTCAVPLRTATEGVGEGGLGRHPLEVLMLDIPAPSRALLLMRAVQARRRCHGSALDWSDNGGLSPCRRTACRPMPVVQCHCATPPSFGAAAAALLRAAACPLLTRPRLRAAQCTCARGVSLRSAACCCGGHLMAGSSAQADPCGGGFAAMTGGATEVRRLLRSTVPLILLAMRQEACLSD</sequence>
<dbReference type="EMBL" id="JAFCMP010000517">
    <property type="protein sequence ID" value="KAG5178123.1"/>
    <property type="molecule type" value="Genomic_DNA"/>
</dbReference>
<proteinExistence type="predicted"/>
<accession>A0A835YP75</accession>
<evidence type="ECO:0000313" key="2">
    <source>
        <dbReference type="EMBL" id="KAG5178123.1"/>
    </source>
</evidence>
<feature type="compositionally biased region" description="Pro residues" evidence="1">
    <location>
        <begin position="114"/>
        <end position="128"/>
    </location>
</feature>
<feature type="compositionally biased region" description="Basic and acidic residues" evidence="1">
    <location>
        <begin position="24"/>
        <end position="33"/>
    </location>
</feature>
<organism evidence="2 3">
    <name type="scientific">Tribonema minus</name>
    <dbReference type="NCBI Taxonomy" id="303371"/>
    <lineage>
        <taxon>Eukaryota</taxon>
        <taxon>Sar</taxon>
        <taxon>Stramenopiles</taxon>
        <taxon>Ochrophyta</taxon>
        <taxon>PX clade</taxon>
        <taxon>Xanthophyceae</taxon>
        <taxon>Tribonematales</taxon>
        <taxon>Tribonemataceae</taxon>
        <taxon>Tribonema</taxon>
    </lineage>
</organism>